<gene>
    <name evidence="13" type="ORF">FCM35_KLT08347</name>
</gene>
<proteinExistence type="inferred from homology"/>
<evidence type="ECO:0000313" key="13">
    <source>
        <dbReference type="EMBL" id="KAF3326717.1"/>
    </source>
</evidence>
<evidence type="ECO:0000256" key="4">
    <source>
        <dbReference type="ARBA" id="ARBA00022679"/>
    </source>
</evidence>
<comment type="similarity">
    <text evidence="1">Belongs to the protein kinase superfamily. TKL Ser/Thr protein kinase family. RAF subfamily.</text>
</comment>
<evidence type="ECO:0000256" key="10">
    <source>
        <dbReference type="PROSITE-ProRule" id="PRU10141"/>
    </source>
</evidence>
<dbReference type="EC" id="2.7.11.1" evidence="2"/>
<evidence type="ECO:0000259" key="12">
    <source>
        <dbReference type="PROSITE" id="PS50011"/>
    </source>
</evidence>
<dbReference type="CDD" id="cd13999">
    <property type="entry name" value="STKc_MAP3K-like"/>
    <property type="match status" value="1"/>
</dbReference>
<reference evidence="13" key="1">
    <citation type="submission" date="2020-01" db="EMBL/GenBank/DDBJ databases">
        <title>Genome sequence of Kobresia littledalei, the first chromosome-level genome in the family Cyperaceae.</title>
        <authorList>
            <person name="Qu G."/>
        </authorList>
    </citation>
    <scope>NUCLEOTIDE SEQUENCE</scope>
    <source>
        <strain evidence="13">C.B.Clarke</strain>
        <tissue evidence="13">Leaf</tissue>
    </source>
</reference>
<dbReference type="PROSITE" id="PS00107">
    <property type="entry name" value="PROTEIN_KINASE_ATP"/>
    <property type="match status" value="1"/>
</dbReference>
<dbReference type="PANTHER" id="PTHR44329:SF284">
    <property type="entry name" value="SERINE_THREONINE-PROTEIN KINASE EDR1-LIKE ISOFORM X2"/>
    <property type="match status" value="1"/>
</dbReference>
<dbReference type="GO" id="GO:0004674">
    <property type="term" value="F:protein serine/threonine kinase activity"/>
    <property type="evidence" value="ECO:0007669"/>
    <property type="project" value="UniProtKB-KW"/>
</dbReference>
<dbReference type="InterPro" id="IPR000719">
    <property type="entry name" value="Prot_kinase_dom"/>
</dbReference>
<dbReference type="InterPro" id="IPR011009">
    <property type="entry name" value="Kinase-like_dom_sf"/>
</dbReference>
<dbReference type="FunFam" id="3.30.200.20:FF:000060">
    <property type="entry name" value="Serine/threonine-protein kinase isoform 1"/>
    <property type="match status" value="1"/>
</dbReference>
<feature type="compositionally biased region" description="Polar residues" evidence="11">
    <location>
        <begin position="502"/>
        <end position="513"/>
    </location>
</feature>
<dbReference type="Pfam" id="PF14381">
    <property type="entry name" value="EDR1_CTR1_ARMC3_pept"/>
    <property type="match status" value="1"/>
</dbReference>
<dbReference type="EMBL" id="SWLB01000018">
    <property type="protein sequence ID" value="KAF3326717.1"/>
    <property type="molecule type" value="Genomic_DNA"/>
</dbReference>
<keyword evidence="6 13" id="KW-0418">Kinase</keyword>
<dbReference type="AlphaFoldDB" id="A0A833QVX8"/>
<dbReference type="FunFam" id="1.10.510.10:FF:000193">
    <property type="entry name" value="Serine/threonine-protein kinase CTR1"/>
    <property type="match status" value="1"/>
</dbReference>
<dbReference type="PANTHER" id="PTHR44329">
    <property type="entry name" value="SERINE/THREONINE-PROTEIN KINASE TNNI3K-RELATED"/>
    <property type="match status" value="1"/>
</dbReference>
<sequence length="900" mass="99767">MKHLFKKKSPRSNDIPPTSPSPSPTSGGPAESCSSEHRATSSASAAPPSPVDSGPAPVAGSGGGVRVEDRNREDYFSSEEEFQIQLAMALSASNADFGGLDPDGDQIRKATLLSLGRDRIDQDREEGTAESLSRRYWDYNLIDYHEKVLDGFCDIFGLLPESSKRGKMPSLADLQSSIGDLGFEVIVVNHTIDTTLVELEQIAQCCMLDCPATETALLVQRIAELVIDNMGGPVKDANDMLARWMVCSTELRTSLQTSLLPIGCIKIGLLRHRALLFKILADKVGIICKLVKGSHYTGVDDDAVSIIKMDDGREYLVDLMAAPGTLIPADFPSLKGATLNSNLNPRLTSAATNNPSEEFFRPDTSNQFSEVLSISNQPLATPPQMFSTAALTSETSSSGTIPLDHYQNLNQFPIIGSTSSEPFNETVKPVDDTQEMDDTRQLFADLNPFGKVAALDNRINTGGFQRRRENVSPGPSRPQQPLVMKNWSAYNEEPFQRRNKNVNDNAASSSSQRPPLIGKSPYLNTTDRYGNNSDNSFFGNKVEMQVASVQPPPVLKGHLENINGMRDMKKSSNDRFKGYVMEKETVESAVSLSQMRPSRLDPMLDDVSECEILWEDLDIGERIGLGSYGEVYRADWNGTEVAVKKFLDQEFYGDALDEFRSEVRIMRRLRHPNVVLFMGAVTRPPHLSIVSEFLPRGSLYRLLHRPNCQIDEKRRIRMALDVAKGMNCLHTSVPTIVHRDLKSPNLLVDKNWTVKVCDFGLSRLKHSTFLSSKSTAGTPEWMAPEVLRNEPSNEKCDVYSFGVILWELATLRMPWSGMNPMQVVGAVGFQAHRLDIPKDVDPLVSRIIWECWQTDPNLRPSFAQLTTALKSLQRLVIPSSLQDTQSPPVPQEIFVNSSTP</sequence>
<dbReference type="InterPro" id="IPR008271">
    <property type="entry name" value="Ser/Thr_kinase_AS"/>
</dbReference>
<dbReference type="Gene3D" id="1.10.510.10">
    <property type="entry name" value="Transferase(Phosphotransferase) domain 1"/>
    <property type="match status" value="1"/>
</dbReference>
<dbReference type="Proteomes" id="UP000623129">
    <property type="component" value="Unassembled WGS sequence"/>
</dbReference>
<evidence type="ECO:0000256" key="3">
    <source>
        <dbReference type="ARBA" id="ARBA00022527"/>
    </source>
</evidence>
<evidence type="ECO:0000256" key="6">
    <source>
        <dbReference type="ARBA" id="ARBA00022777"/>
    </source>
</evidence>
<protein>
    <recommendedName>
        <fullName evidence="2">non-specific serine/threonine protein kinase</fullName>
        <ecNumber evidence="2">2.7.11.1</ecNumber>
    </recommendedName>
</protein>
<evidence type="ECO:0000256" key="11">
    <source>
        <dbReference type="SAM" id="MobiDB-lite"/>
    </source>
</evidence>
<dbReference type="PRINTS" id="PR00109">
    <property type="entry name" value="TYRKINASE"/>
</dbReference>
<dbReference type="InterPro" id="IPR001245">
    <property type="entry name" value="Ser-Thr/Tyr_kinase_cat_dom"/>
</dbReference>
<dbReference type="OrthoDB" id="7537227at2759"/>
<name>A0A833QVX8_9POAL</name>
<feature type="region of interest" description="Disordered" evidence="11">
    <location>
        <begin position="881"/>
        <end position="900"/>
    </location>
</feature>
<evidence type="ECO:0000256" key="1">
    <source>
        <dbReference type="ARBA" id="ARBA00010507"/>
    </source>
</evidence>
<keyword evidence="14" id="KW-1185">Reference proteome</keyword>
<feature type="binding site" evidence="10">
    <location>
        <position position="645"/>
    </location>
    <ligand>
        <name>ATP</name>
        <dbReference type="ChEBI" id="CHEBI:30616"/>
    </ligand>
</feature>
<keyword evidence="3" id="KW-0723">Serine/threonine-protein kinase</keyword>
<evidence type="ECO:0000256" key="8">
    <source>
        <dbReference type="ARBA" id="ARBA00047899"/>
    </source>
</evidence>
<accession>A0A833QVX8</accession>
<keyword evidence="4" id="KW-0808">Transferase</keyword>
<feature type="region of interest" description="Disordered" evidence="11">
    <location>
        <begin position="1"/>
        <end position="67"/>
    </location>
</feature>
<dbReference type="InterPro" id="IPR051681">
    <property type="entry name" value="Ser/Thr_Kinases-Pseudokinases"/>
</dbReference>
<dbReference type="InterPro" id="IPR055164">
    <property type="entry name" value="EDR1/CTR1/ARMC3-like_pept-like"/>
</dbReference>
<dbReference type="GO" id="GO:0006950">
    <property type="term" value="P:response to stress"/>
    <property type="evidence" value="ECO:0007669"/>
    <property type="project" value="UniProtKB-ARBA"/>
</dbReference>
<dbReference type="SMART" id="SM00220">
    <property type="entry name" value="S_TKc"/>
    <property type="match status" value="1"/>
</dbReference>
<dbReference type="Gene3D" id="3.30.200.20">
    <property type="entry name" value="Phosphorylase Kinase, domain 1"/>
    <property type="match status" value="1"/>
</dbReference>
<evidence type="ECO:0000256" key="5">
    <source>
        <dbReference type="ARBA" id="ARBA00022741"/>
    </source>
</evidence>
<dbReference type="GO" id="GO:0010182">
    <property type="term" value="P:sugar mediated signaling pathway"/>
    <property type="evidence" value="ECO:0007669"/>
    <property type="project" value="UniProtKB-ARBA"/>
</dbReference>
<feature type="compositionally biased region" description="Basic residues" evidence="11">
    <location>
        <begin position="1"/>
        <end position="10"/>
    </location>
</feature>
<evidence type="ECO:0000256" key="2">
    <source>
        <dbReference type="ARBA" id="ARBA00012513"/>
    </source>
</evidence>
<evidence type="ECO:0000313" key="14">
    <source>
        <dbReference type="Proteomes" id="UP000623129"/>
    </source>
</evidence>
<feature type="domain" description="Protein kinase" evidence="12">
    <location>
        <begin position="617"/>
        <end position="876"/>
    </location>
</feature>
<dbReference type="GO" id="GO:0005524">
    <property type="term" value="F:ATP binding"/>
    <property type="evidence" value="ECO:0007669"/>
    <property type="project" value="UniProtKB-UniRule"/>
</dbReference>
<feature type="region of interest" description="Disordered" evidence="11">
    <location>
        <begin position="501"/>
        <end position="529"/>
    </location>
</feature>
<evidence type="ECO:0000256" key="7">
    <source>
        <dbReference type="ARBA" id="ARBA00022840"/>
    </source>
</evidence>
<dbReference type="InterPro" id="IPR017441">
    <property type="entry name" value="Protein_kinase_ATP_BS"/>
</dbReference>
<dbReference type="SUPFAM" id="SSF56112">
    <property type="entry name" value="Protein kinase-like (PK-like)"/>
    <property type="match status" value="1"/>
</dbReference>
<dbReference type="PROSITE" id="PS50011">
    <property type="entry name" value="PROTEIN_KINASE_DOM"/>
    <property type="match status" value="1"/>
</dbReference>
<dbReference type="Pfam" id="PF07714">
    <property type="entry name" value="PK_Tyr_Ser-Thr"/>
    <property type="match status" value="1"/>
</dbReference>
<feature type="compositionally biased region" description="Low complexity" evidence="11">
    <location>
        <begin position="41"/>
        <end position="59"/>
    </location>
</feature>
<comment type="catalytic activity">
    <reaction evidence="8">
        <text>L-threonyl-[protein] + ATP = O-phospho-L-threonyl-[protein] + ADP + H(+)</text>
        <dbReference type="Rhea" id="RHEA:46608"/>
        <dbReference type="Rhea" id="RHEA-COMP:11060"/>
        <dbReference type="Rhea" id="RHEA-COMP:11605"/>
        <dbReference type="ChEBI" id="CHEBI:15378"/>
        <dbReference type="ChEBI" id="CHEBI:30013"/>
        <dbReference type="ChEBI" id="CHEBI:30616"/>
        <dbReference type="ChEBI" id="CHEBI:61977"/>
        <dbReference type="ChEBI" id="CHEBI:456216"/>
        <dbReference type="EC" id="2.7.11.1"/>
    </reaction>
</comment>
<keyword evidence="7 10" id="KW-0067">ATP-binding</keyword>
<keyword evidence="5 10" id="KW-0547">Nucleotide-binding</keyword>
<evidence type="ECO:0000256" key="9">
    <source>
        <dbReference type="ARBA" id="ARBA00048679"/>
    </source>
</evidence>
<organism evidence="13 14">
    <name type="scientific">Carex littledalei</name>
    <dbReference type="NCBI Taxonomy" id="544730"/>
    <lineage>
        <taxon>Eukaryota</taxon>
        <taxon>Viridiplantae</taxon>
        <taxon>Streptophyta</taxon>
        <taxon>Embryophyta</taxon>
        <taxon>Tracheophyta</taxon>
        <taxon>Spermatophyta</taxon>
        <taxon>Magnoliopsida</taxon>
        <taxon>Liliopsida</taxon>
        <taxon>Poales</taxon>
        <taxon>Cyperaceae</taxon>
        <taxon>Cyperoideae</taxon>
        <taxon>Cariceae</taxon>
        <taxon>Carex</taxon>
        <taxon>Carex subgen. Euthyceras</taxon>
    </lineage>
</organism>
<feature type="region of interest" description="Disordered" evidence="11">
    <location>
        <begin position="461"/>
        <end position="483"/>
    </location>
</feature>
<comment type="catalytic activity">
    <reaction evidence="9">
        <text>L-seryl-[protein] + ATP = O-phospho-L-seryl-[protein] + ADP + H(+)</text>
        <dbReference type="Rhea" id="RHEA:17989"/>
        <dbReference type="Rhea" id="RHEA-COMP:9863"/>
        <dbReference type="Rhea" id="RHEA-COMP:11604"/>
        <dbReference type="ChEBI" id="CHEBI:15378"/>
        <dbReference type="ChEBI" id="CHEBI:29999"/>
        <dbReference type="ChEBI" id="CHEBI:30616"/>
        <dbReference type="ChEBI" id="CHEBI:83421"/>
        <dbReference type="ChEBI" id="CHEBI:456216"/>
        <dbReference type="EC" id="2.7.11.1"/>
    </reaction>
</comment>
<comment type="caution">
    <text evidence="13">The sequence shown here is derived from an EMBL/GenBank/DDBJ whole genome shotgun (WGS) entry which is preliminary data.</text>
</comment>
<dbReference type="PROSITE" id="PS00108">
    <property type="entry name" value="PROTEIN_KINASE_ST"/>
    <property type="match status" value="1"/>
</dbReference>